<dbReference type="PANTHER" id="PTHR10948">
    <property type="entry name" value="TRANSPOSASE"/>
    <property type="match status" value="1"/>
</dbReference>
<organism evidence="1 2">
    <name type="scientific">Salicibibacter cibi</name>
    <dbReference type="NCBI Taxonomy" id="2743001"/>
    <lineage>
        <taxon>Bacteria</taxon>
        <taxon>Bacillati</taxon>
        <taxon>Bacillota</taxon>
        <taxon>Bacilli</taxon>
        <taxon>Bacillales</taxon>
        <taxon>Bacillaceae</taxon>
        <taxon>Salicibibacter</taxon>
    </lineage>
</organism>
<evidence type="ECO:0000313" key="1">
    <source>
        <dbReference type="EMBL" id="QQK78995.1"/>
    </source>
</evidence>
<protein>
    <submittedName>
        <fullName evidence="1">IS30 family transposase</fullName>
    </submittedName>
</protein>
<keyword evidence="2" id="KW-1185">Reference proteome</keyword>
<dbReference type="PANTHER" id="PTHR10948:SF23">
    <property type="entry name" value="TRANSPOSASE INSI FOR INSERTION SEQUENCE ELEMENT IS30A-RELATED"/>
    <property type="match status" value="1"/>
</dbReference>
<dbReference type="InterPro" id="IPR051917">
    <property type="entry name" value="Transposase-Integrase"/>
</dbReference>
<dbReference type="InterPro" id="IPR012337">
    <property type="entry name" value="RNaseH-like_sf"/>
</dbReference>
<dbReference type="Proteomes" id="UP000595349">
    <property type="component" value="Chromosome"/>
</dbReference>
<dbReference type="GO" id="GO:0004803">
    <property type="term" value="F:transposase activity"/>
    <property type="evidence" value="ECO:0007669"/>
    <property type="project" value="TreeGrafter"/>
</dbReference>
<dbReference type="GO" id="GO:0032196">
    <property type="term" value="P:transposition"/>
    <property type="evidence" value="ECO:0007669"/>
    <property type="project" value="TreeGrafter"/>
</dbReference>
<dbReference type="SUPFAM" id="SSF53098">
    <property type="entry name" value="Ribonuclease H-like"/>
    <property type="match status" value="1"/>
</dbReference>
<proteinExistence type="predicted"/>
<dbReference type="InterPro" id="IPR036397">
    <property type="entry name" value="RNaseH_sf"/>
</dbReference>
<gene>
    <name evidence="1" type="ORF">HUG20_03125</name>
</gene>
<name>A0A7T7CEG1_9BACI</name>
<dbReference type="KEGG" id="scib:HUG20_03125"/>
<dbReference type="GO" id="GO:0005829">
    <property type="term" value="C:cytosol"/>
    <property type="evidence" value="ECO:0007669"/>
    <property type="project" value="TreeGrafter"/>
</dbReference>
<reference evidence="1 2" key="1">
    <citation type="submission" date="2020-06" db="EMBL/GenBank/DDBJ databases">
        <title>Genomic analysis of Salicibibacter sp. NKC21-4.</title>
        <authorList>
            <person name="Oh Y.J."/>
        </authorList>
    </citation>
    <scope>NUCLEOTIDE SEQUENCE [LARGE SCALE GENOMIC DNA]</scope>
    <source>
        <strain evidence="1 2">NKC21-4</strain>
    </source>
</reference>
<sequence length="85" mass="9641">MNLDALGQKEGIFIYFSHPFASNERGSNERQNGIIRRFIRKGEAIHSYTDEKLHELEAWMNGLPRKILGYETPDDSFARALSGAG</sequence>
<dbReference type="EMBL" id="CP054706">
    <property type="protein sequence ID" value="QQK78995.1"/>
    <property type="molecule type" value="Genomic_DNA"/>
</dbReference>
<dbReference type="Gene3D" id="3.30.420.10">
    <property type="entry name" value="Ribonuclease H-like superfamily/Ribonuclease H"/>
    <property type="match status" value="1"/>
</dbReference>
<dbReference type="RefSeq" id="WP_200087982.1">
    <property type="nucleotide sequence ID" value="NZ_CP054706.1"/>
</dbReference>
<dbReference type="AlphaFoldDB" id="A0A7T7CEG1"/>
<evidence type="ECO:0000313" key="2">
    <source>
        <dbReference type="Proteomes" id="UP000595349"/>
    </source>
</evidence>
<dbReference type="GO" id="GO:0003676">
    <property type="term" value="F:nucleic acid binding"/>
    <property type="evidence" value="ECO:0007669"/>
    <property type="project" value="InterPro"/>
</dbReference>
<accession>A0A7T7CEG1</accession>